<reference evidence="2 3" key="1">
    <citation type="submission" date="2021-06" db="EMBL/GenBank/DDBJ databases">
        <title>Halomicroarcula sp. a new haloarchaeum isolated from saline soil.</title>
        <authorList>
            <person name="Duran-Viseras A."/>
            <person name="Sanchez-Porro C."/>
            <person name="Ventosa A."/>
        </authorList>
    </citation>
    <scope>NUCLEOTIDE SEQUENCE [LARGE SCALE GENOMIC DNA]</scope>
    <source>
        <strain evidence="2 3">F27</strain>
    </source>
</reference>
<sequence>MSSEIVWIKKRGPVGVGTAIHIHTDPDCQPLQQATEIRETTREKLPDHWPDCSLCAGTADTGGVPEGESTHTRRDRLEELDPDDL</sequence>
<keyword evidence="3" id="KW-1185">Reference proteome</keyword>
<feature type="compositionally biased region" description="Basic and acidic residues" evidence="1">
    <location>
        <begin position="68"/>
        <end position="79"/>
    </location>
</feature>
<dbReference type="EMBL" id="RKLT01000012">
    <property type="protein sequence ID" value="MBX0296935.1"/>
    <property type="molecule type" value="Genomic_DNA"/>
</dbReference>
<dbReference type="RefSeq" id="WP_220581527.1">
    <property type="nucleotide sequence ID" value="NZ_RKLT01000012.1"/>
</dbReference>
<dbReference type="AlphaFoldDB" id="A0AAW4PHK8"/>
<evidence type="ECO:0000313" key="3">
    <source>
        <dbReference type="Proteomes" id="UP001430455"/>
    </source>
</evidence>
<feature type="region of interest" description="Disordered" evidence="1">
    <location>
        <begin position="56"/>
        <end position="85"/>
    </location>
</feature>
<name>A0AAW4PHK8_9EURY</name>
<protein>
    <submittedName>
        <fullName evidence="2">Uncharacterized protein</fullName>
    </submittedName>
</protein>
<comment type="caution">
    <text evidence="2">The sequence shown here is derived from an EMBL/GenBank/DDBJ whole genome shotgun (WGS) entry which is preliminary data.</text>
</comment>
<proteinExistence type="predicted"/>
<gene>
    <name evidence="2" type="ORF">EGH23_18820</name>
</gene>
<organism evidence="2 3">
    <name type="scientific">Haloarcula nitratireducens</name>
    <dbReference type="NCBI Taxonomy" id="2487749"/>
    <lineage>
        <taxon>Archaea</taxon>
        <taxon>Methanobacteriati</taxon>
        <taxon>Methanobacteriota</taxon>
        <taxon>Stenosarchaea group</taxon>
        <taxon>Halobacteria</taxon>
        <taxon>Halobacteriales</taxon>
        <taxon>Haloarculaceae</taxon>
        <taxon>Haloarcula</taxon>
    </lineage>
</organism>
<evidence type="ECO:0000313" key="2">
    <source>
        <dbReference type="EMBL" id="MBX0296935.1"/>
    </source>
</evidence>
<evidence type="ECO:0000256" key="1">
    <source>
        <dbReference type="SAM" id="MobiDB-lite"/>
    </source>
</evidence>
<dbReference type="Proteomes" id="UP001430455">
    <property type="component" value="Unassembled WGS sequence"/>
</dbReference>
<accession>A0AAW4PHK8</accession>